<sequence>GQGYKRTNFDEDDYASNGGTPPPMDFVSSVSFRGFGMYTWKQRTLCEKLLLIFVGLLCLILIIMAIVLAIKDSQI</sequence>
<dbReference type="AlphaFoldDB" id="A0A0B6YZ02"/>
<evidence type="ECO:0000256" key="2">
    <source>
        <dbReference type="SAM" id="Phobius"/>
    </source>
</evidence>
<feature type="non-terminal residue" evidence="3">
    <location>
        <position position="1"/>
    </location>
</feature>
<protein>
    <submittedName>
        <fullName evidence="3">Uncharacterized protein</fullName>
    </submittedName>
</protein>
<keyword evidence="2" id="KW-0812">Transmembrane</keyword>
<keyword evidence="2" id="KW-1133">Transmembrane helix</keyword>
<reference evidence="3" key="1">
    <citation type="submission" date="2014-12" db="EMBL/GenBank/DDBJ databases">
        <title>Insight into the proteome of Arion vulgaris.</title>
        <authorList>
            <person name="Aradska J."/>
            <person name="Bulat T."/>
            <person name="Smidak R."/>
            <person name="Sarate P."/>
            <person name="Gangsoo J."/>
            <person name="Sialana F."/>
            <person name="Bilban M."/>
            <person name="Lubec G."/>
        </authorList>
    </citation>
    <scope>NUCLEOTIDE SEQUENCE</scope>
    <source>
        <tissue evidence="3">Skin</tissue>
    </source>
</reference>
<dbReference type="EMBL" id="HACG01014502">
    <property type="protein sequence ID" value="CEK61367.1"/>
    <property type="molecule type" value="Transcribed_RNA"/>
</dbReference>
<accession>A0A0B6YZ02</accession>
<feature type="non-terminal residue" evidence="3">
    <location>
        <position position="75"/>
    </location>
</feature>
<proteinExistence type="predicted"/>
<feature type="transmembrane region" description="Helical" evidence="2">
    <location>
        <begin position="49"/>
        <end position="70"/>
    </location>
</feature>
<gene>
    <name evidence="3" type="primary">ORF42056</name>
</gene>
<evidence type="ECO:0000256" key="1">
    <source>
        <dbReference type="SAM" id="MobiDB-lite"/>
    </source>
</evidence>
<name>A0A0B6YZ02_9EUPU</name>
<evidence type="ECO:0000313" key="3">
    <source>
        <dbReference type="EMBL" id="CEK61367.1"/>
    </source>
</evidence>
<keyword evidence="2" id="KW-0472">Membrane</keyword>
<organism evidence="3">
    <name type="scientific">Arion vulgaris</name>
    <dbReference type="NCBI Taxonomy" id="1028688"/>
    <lineage>
        <taxon>Eukaryota</taxon>
        <taxon>Metazoa</taxon>
        <taxon>Spiralia</taxon>
        <taxon>Lophotrochozoa</taxon>
        <taxon>Mollusca</taxon>
        <taxon>Gastropoda</taxon>
        <taxon>Heterobranchia</taxon>
        <taxon>Euthyneura</taxon>
        <taxon>Panpulmonata</taxon>
        <taxon>Eupulmonata</taxon>
        <taxon>Stylommatophora</taxon>
        <taxon>Helicina</taxon>
        <taxon>Arionoidea</taxon>
        <taxon>Arionidae</taxon>
        <taxon>Arion</taxon>
    </lineage>
</organism>
<feature type="region of interest" description="Disordered" evidence="1">
    <location>
        <begin position="1"/>
        <end position="20"/>
    </location>
</feature>